<dbReference type="PANTHER" id="PTHR43289:SF6">
    <property type="entry name" value="SERINE_THREONINE-PROTEIN KINASE NEKL-3"/>
    <property type="match status" value="1"/>
</dbReference>
<accession>A0ABQ4FQS2</accession>
<evidence type="ECO:0000256" key="5">
    <source>
        <dbReference type="ARBA" id="ARBA00022777"/>
    </source>
</evidence>
<sequence>MAEAQTSERVVAGRYRLIEPLGRGGMGTVWRALDRVLEREVAVKELLASREMTEPEREVFTIRTFREARAAGRLSHPSVAAVYDAFEENGHPWIVLELVPSRTLGSVIREEGPLSPRRAAEIGSQVLAALRVAHAAGVLHRDVKPDNVLLAHDGRAVLTDFGIAAMEDDSPVTRTGMLVGTPAFIAPERAAGAQAQRASDLWSLGVTLFMAVEGRSPFHRGHALATLAAVMYEEPGPLRLAGPLAPVIEGLLVKDPALRMTAEQAAQHLHAVATGMVTGASMVPPPRRPPRFARPRPAVIEETAPTPVPTPALARTPTPTPVAATAAAPVRPRRSALAIALGSGALVAFVGLAAGGAAFLSARLPGADARATVVSTPTVTVFATRTAPPSEGRPSGTPATAEPVANRRSGQPSGSNGGHDRATQRPRTHGPRTHGPSAKATPKAPRKTPSHKPTTSKKPSSGGEGGSVEPSDAGGQGNGKGPGPGHGKGPKGTNTAKIKGGKKGKNAAHLTTPASDVAGWDV</sequence>
<dbReference type="SUPFAM" id="SSF56112">
    <property type="entry name" value="Protein kinase-like (PK-like)"/>
    <property type="match status" value="1"/>
</dbReference>
<proteinExistence type="predicted"/>
<dbReference type="PROSITE" id="PS50011">
    <property type="entry name" value="PROTEIN_KINASE_DOM"/>
    <property type="match status" value="1"/>
</dbReference>
<feature type="domain" description="Protein kinase" evidence="10">
    <location>
        <begin position="15"/>
        <end position="273"/>
    </location>
</feature>
<evidence type="ECO:0000256" key="1">
    <source>
        <dbReference type="ARBA" id="ARBA00012513"/>
    </source>
</evidence>
<dbReference type="CDD" id="cd14014">
    <property type="entry name" value="STKc_PknB_like"/>
    <property type="match status" value="1"/>
</dbReference>
<evidence type="ECO:0000259" key="10">
    <source>
        <dbReference type="PROSITE" id="PS50011"/>
    </source>
</evidence>
<evidence type="ECO:0000256" key="8">
    <source>
        <dbReference type="SAM" id="MobiDB-lite"/>
    </source>
</evidence>
<feature type="transmembrane region" description="Helical" evidence="9">
    <location>
        <begin position="336"/>
        <end position="360"/>
    </location>
</feature>
<keyword evidence="9" id="KW-0812">Transmembrane</keyword>
<evidence type="ECO:0000313" key="12">
    <source>
        <dbReference type="Proteomes" id="UP000603904"/>
    </source>
</evidence>
<evidence type="ECO:0000256" key="2">
    <source>
        <dbReference type="ARBA" id="ARBA00022527"/>
    </source>
</evidence>
<evidence type="ECO:0000256" key="6">
    <source>
        <dbReference type="ARBA" id="ARBA00022840"/>
    </source>
</evidence>
<reference evidence="11 12" key="1">
    <citation type="submission" date="2021-01" db="EMBL/GenBank/DDBJ databases">
        <title>Whole genome shotgun sequence of Microbispora corallina NBRC 16416.</title>
        <authorList>
            <person name="Komaki H."/>
            <person name="Tamura T."/>
        </authorList>
    </citation>
    <scope>NUCLEOTIDE SEQUENCE [LARGE SCALE GENOMIC DNA]</scope>
    <source>
        <strain evidence="11 12">NBRC 16416</strain>
    </source>
</reference>
<dbReference type="PANTHER" id="PTHR43289">
    <property type="entry name" value="MITOGEN-ACTIVATED PROTEIN KINASE KINASE KINASE 20-RELATED"/>
    <property type="match status" value="1"/>
</dbReference>
<keyword evidence="3" id="KW-0808">Transferase</keyword>
<dbReference type="PROSITE" id="PS00108">
    <property type="entry name" value="PROTEIN_KINASE_ST"/>
    <property type="match status" value="1"/>
</dbReference>
<dbReference type="EMBL" id="BOOC01000001">
    <property type="protein sequence ID" value="GIH37174.1"/>
    <property type="molecule type" value="Genomic_DNA"/>
</dbReference>
<dbReference type="InterPro" id="IPR017441">
    <property type="entry name" value="Protein_kinase_ATP_BS"/>
</dbReference>
<dbReference type="SMART" id="SM00220">
    <property type="entry name" value="S_TKc"/>
    <property type="match status" value="1"/>
</dbReference>
<keyword evidence="5" id="KW-0418">Kinase</keyword>
<feature type="region of interest" description="Disordered" evidence="8">
    <location>
        <begin position="384"/>
        <end position="522"/>
    </location>
</feature>
<feature type="compositionally biased region" description="Low complexity" evidence="8">
    <location>
        <begin position="451"/>
        <end position="471"/>
    </location>
</feature>
<dbReference type="Gene3D" id="1.10.510.10">
    <property type="entry name" value="Transferase(Phosphotransferase) domain 1"/>
    <property type="match status" value="1"/>
</dbReference>
<keyword evidence="6 7" id="KW-0067">ATP-binding</keyword>
<organism evidence="11 12">
    <name type="scientific">Microbispora corallina</name>
    <dbReference type="NCBI Taxonomy" id="83302"/>
    <lineage>
        <taxon>Bacteria</taxon>
        <taxon>Bacillati</taxon>
        <taxon>Actinomycetota</taxon>
        <taxon>Actinomycetes</taxon>
        <taxon>Streptosporangiales</taxon>
        <taxon>Streptosporangiaceae</taxon>
        <taxon>Microbispora</taxon>
    </lineage>
</organism>
<keyword evidence="9" id="KW-0472">Membrane</keyword>
<feature type="binding site" evidence="7">
    <location>
        <position position="44"/>
    </location>
    <ligand>
        <name>ATP</name>
        <dbReference type="ChEBI" id="CHEBI:30616"/>
    </ligand>
</feature>
<keyword evidence="4 7" id="KW-0547">Nucleotide-binding</keyword>
<evidence type="ECO:0000256" key="7">
    <source>
        <dbReference type="PROSITE-ProRule" id="PRU10141"/>
    </source>
</evidence>
<dbReference type="EC" id="2.7.11.1" evidence="1"/>
<evidence type="ECO:0000313" key="11">
    <source>
        <dbReference type="EMBL" id="GIH37174.1"/>
    </source>
</evidence>
<evidence type="ECO:0000256" key="3">
    <source>
        <dbReference type="ARBA" id="ARBA00022679"/>
    </source>
</evidence>
<dbReference type="Pfam" id="PF00069">
    <property type="entry name" value="Pkinase"/>
    <property type="match status" value="1"/>
</dbReference>
<keyword evidence="2" id="KW-0723">Serine/threonine-protein kinase</keyword>
<gene>
    <name evidence="11" type="ORF">Mco01_01740</name>
</gene>
<comment type="caution">
    <text evidence="11">The sequence shown here is derived from an EMBL/GenBank/DDBJ whole genome shotgun (WGS) entry which is preliminary data.</text>
</comment>
<protein>
    <recommendedName>
        <fullName evidence="1">non-specific serine/threonine protein kinase</fullName>
        <ecNumber evidence="1">2.7.11.1</ecNumber>
    </recommendedName>
</protein>
<dbReference type="Proteomes" id="UP000603904">
    <property type="component" value="Unassembled WGS sequence"/>
</dbReference>
<dbReference type="InterPro" id="IPR008271">
    <property type="entry name" value="Ser/Thr_kinase_AS"/>
</dbReference>
<dbReference type="InterPro" id="IPR011009">
    <property type="entry name" value="Kinase-like_dom_sf"/>
</dbReference>
<evidence type="ECO:0000256" key="9">
    <source>
        <dbReference type="SAM" id="Phobius"/>
    </source>
</evidence>
<feature type="compositionally biased region" description="Gly residues" evidence="8">
    <location>
        <begin position="474"/>
        <end position="487"/>
    </location>
</feature>
<dbReference type="RefSeq" id="WP_204054982.1">
    <property type="nucleotide sequence ID" value="NZ_BAAAGP010000001.1"/>
</dbReference>
<dbReference type="PROSITE" id="PS00107">
    <property type="entry name" value="PROTEIN_KINASE_ATP"/>
    <property type="match status" value="1"/>
</dbReference>
<evidence type="ECO:0000256" key="4">
    <source>
        <dbReference type="ARBA" id="ARBA00022741"/>
    </source>
</evidence>
<dbReference type="Gene3D" id="3.30.200.20">
    <property type="entry name" value="Phosphorylase Kinase, domain 1"/>
    <property type="match status" value="1"/>
</dbReference>
<dbReference type="InterPro" id="IPR000719">
    <property type="entry name" value="Prot_kinase_dom"/>
</dbReference>
<name>A0ABQ4FQS2_9ACTN</name>
<keyword evidence="9" id="KW-1133">Transmembrane helix</keyword>
<keyword evidence="12" id="KW-1185">Reference proteome</keyword>